<evidence type="ECO:0008006" key="6">
    <source>
        <dbReference type="Google" id="ProtNLM"/>
    </source>
</evidence>
<organism evidence="4 5">
    <name type="scientific">Pseudomonas saponiphila</name>
    <dbReference type="NCBI Taxonomy" id="556534"/>
    <lineage>
        <taxon>Bacteria</taxon>
        <taxon>Pseudomonadati</taxon>
        <taxon>Pseudomonadota</taxon>
        <taxon>Gammaproteobacteria</taxon>
        <taxon>Pseudomonadales</taxon>
        <taxon>Pseudomonadaceae</taxon>
        <taxon>Pseudomonas</taxon>
    </lineage>
</organism>
<reference evidence="5" key="1">
    <citation type="submission" date="2016-10" db="EMBL/GenBank/DDBJ databases">
        <authorList>
            <person name="Varghese N."/>
            <person name="Submissions S."/>
        </authorList>
    </citation>
    <scope>NUCLEOTIDE SEQUENCE [LARGE SCALE GENOMIC DNA]</scope>
    <source>
        <strain evidence="5">DSM 9751</strain>
    </source>
</reference>
<accession>A0A1H4ZBL4</accession>
<dbReference type="RefSeq" id="WP_092320611.1">
    <property type="nucleotide sequence ID" value="NZ_FNTJ01000003.1"/>
</dbReference>
<keyword evidence="3" id="KW-0472">Membrane</keyword>
<keyword evidence="1" id="KW-0175">Coiled coil</keyword>
<evidence type="ECO:0000313" key="5">
    <source>
        <dbReference type="Proteomes" id="UP000198982"/>
    </source>
</evidence>
<protein>
    <recommendedName>
        <fullName evidence="6">Conjugal transfer protein TraB</fullName>
    </recommendedName>
</protein>
<dbReference type="AlphaFoldDB" id="A0A1H4ZBL4"/>
<proteinExistence type="predicted"/>
<evidence type="ECO:0000313" key="4">
    <source>
        <dbReference type="EMBL" id="SED27317.1"/>
    </source>
</evidence>
<sequence>MADQQNPPNKKVIFALAGIGIAFLVYSMIFDDSGDEKGSEGGAPVAIERGSEPDTDISSIDRDAALAQFAKKFQSLEEQLQLAERRNEEDRKEFEKRLREQSQQNNTEVRALADEVAALRKERVDDAYNALNQVDGGTNIDTPGSIPDSGLSIDDFNLNDGSQDAGQQQVLSNPYGPNYFILNPKRQGFQSTPAGGSEITATEDDLFNSFSAPDTKAFERAAVNSDNKMTEAMDEIHNRPKQAAKPLPEAAPVTYDADGNLVQREKYVIPAFSYVEVTTLHGAACPIGASSPNARSADNETALLARPIVLPVRGIFRGPNGAERDLGNIHLAGLCSGNRTSSSSTGRATIRVEQLSYWDEYGEPQHVAALGYIVDTRDNAQDVYGRLDQASGRTLALQSAAAAAAAYATTLSQAEFTNSTTIGNEGSTTSQSTLTGDASKAAVQQGIAAMFTKISERFEREANAMVDTIIVEPGIKLQFITEQPIEVYKPSEPFDIDASRYDVLI</sequence>
<evidence type="ECO:0000256" key="1">
    <source>
        <dbReference type="SAM" id="Coils"/>
    </source>
</evidence>
<gene>
    <name evidence="4" type="ORF">SAMN05216178_6564</name>
</gene>
<evidence type="ECO:0000256" key="2">
    <source>
        <dbReference type="SAM" id="MobiDB-lite"/>
    </source>
</evidence>
<keyword evidence="3" id="KW-0812">Transmembrane</keyword>
<feature type="transmembrane region" description="Helical" evidence="3">
    <location>
        <begin position="12"/>
        <end position="30"/>
    </location>
</feature>
<feature type="coiled-coil region" evidence="1">
    <location>
        <begin position="66"/>
        <end position="122"/>
    </location>
</feature>
<keyword evidence="3" id="KW-1133">Transmembrane helix</keyword>
<name>A0A1H4ZBL4_9PSED</name>
<dbReference type="Proteomes" id="UP000198982">
    <property type="component" value="Unassembled WGS sequence"/>
</dbReference>
<evidence type="ECO:0000256" key="3">
    <source>
        <dbReference type="SAM" id="Phobius"/>
    </source>
</evidence>
<dbReference type="EMBL" id="FNTJ01000003">
    <property type="protein sequence ID" value="SED27317.1"/>
    <property type="molecule type" value="Genomic_DNA"/>
</dbReference>
<feature type="region of interest" description="Disordered" evidence="2">
    <location>
        <begin position="35"/>
        <end position="57"/>
    </location>
</feature>
<keyword evidence="5" id="KW-1185">Reference proteome</keyword>